<accession>A0A2A6FP88</accession>
<dbReference type="Proteomes" id="UP000219994">
    <property type="component" value="Unassembled WGS sequence"/>
</dbReference>
<dbReference type="AlphaFoldDB" id="A0A2A6FP88"/>
<dbReference type="InterPro" id="IPR010318">
    <property type="entry name" value="S-Me-THD_N"/>
</dbReference>
<sequence length="358" mass="38557">MELTLEDVENLATGALFVSCSVDHESCFNFHDRILSMLTSTDKVARLVNFEDMDPDDLVVVIGFVNKGLPLTELVPVGDEFTTGISLLEQELGTRISAVVPLAAGNVNALVPVLVGLQTGLPTIDSDPMGRVFPLLSQSTLNLAGLSPGPFAVVGATGDSGVIRVTDSLRADHIIRAMAAEFGGWVATVSYPTSAARIQDALIHGTLSQLIRIGKILNSQMSTTDKYSSLSRQFGVRRLTRACVVDVEGLSRPFPRNQPDHPTSATLVDNVQGHIVRLEIQNEILLVMIDGAVEAVVPDIVTILRTEDAGVASLEDLWIGNEVDILTMPAAALWYTPEGLRLAGPDSHRLHGARRRKR</sequence>
<dbReference type="Gene3D" id="2.40.390.10">
    <property type="entry name" value="CV3147-like"/>
    <property type="match status" value="1"/>
</dbReference>
<dbReference type="SUPFAM" id="SSF160991">
    <property type="entry name" value="CV3147-like"/>
    <property type="match status" value="1"/>
</dbReference>
<evidence type="ECO:0000313" key="3">
    <source>
        <dbReference type="EMBL" id="PDQ34704.1"/>
    </source>
</evidence>
<protein>
    <recommendedName>
        <fullName evidence="5">DUF917 domain-containing protein</fullName>
    </recommendedName>
</protein>
<comment type="caution">
    <text evidence="3">The sequence shown here is derived from an EMBL/GenBank/DDBJ whole genome shotgun (WGS) entry which is preliminary data.</text>
</comment>
<feature type="domain" description="S-Me-THD-like C-terminal" evidence="2">
    <location>
        <begin position="169"/>
        <end position="346"/>
    </location>
</feature>
<gene>
    <name evidence="3" type="ORF">B5766_09960</name>
</gene>
<reference evidence="4" key="1">
    <citation type="submission" date="2017-03" db="EMBL/GenBank/DDBJ databases">
        <authorList>
            <person name="Lund M.B."/>
        </authorList>
    </citation>
    <scope>NUCLEOTIDE SEQUENCE [LARGE SCALE GENOMIC DNA]</scope>
</reference>
<evidence type="ECO:0000259" key="1">
    <source>
        <dbReference type="Pfam" id="PF06032"/>
    </source>
</evidence>
<dbReference type="InterPro" id="IPR027479">
    <property type="entry name" value="S-Me-THD_N_sf"/>
</dbReference>
<evidence type="ECO:0008006" key="5">
    <source>
        <dbReference type="Google" id="ProtNLM"/>
    </source>
</evidence>
<dbReference type="InterPro" id="IPR024071">
    <property type="entry name" value="S-Me-THD_C_sf"/>
</dbReference>
<proteinExistence type="predicted"/>
<evidence type="ECO:0000259" key="2">
    <source>
        <dbReference type="Pfam" id="PF20906"/>
    </source>
</evidence>
<feature type="domain" description="S-Me-THD N-terminal" evidence="1">
    <location>
        <begin position="6"/>
        <end position="163"/>
    </location>
</feature>
<dbReference type="Pfam" id="PF06032">
    <property type="entry name" value="S-Me-THD_N"/>
    <property type="match status" value="1"/>
</dbReference>
<dbReference type="EMBL" id="NAEP01000048">
    <property type="protein sequence ID" value="PDQ34704.1"/>
    <property type="molecule type" value="Genomic_DNA"/>
</dbReference>
<organism evidence="3 4">
    <name type="scientific">Candidatus Lumbricidiphila eiseniae</name>
    <dbReference type="NCBI Taxonomy" id="1969409"/>
    <lineage>
        <taxon>Bacteria</taxon>
        <taxon>Bacillati</taxon>
        <taxon>Actinomycetota</taxon>
        <taxon>Actinomycetes</taxon>
        <taxon>Micrococcales</taxon>
        <taxon>Microbacteriaceae</taxon>
        <taxon>Candidatus Lumbricidiphila</taxon>
    </lineage>
</organism>
<dbReference type="Gene3D" id="3.40.1610.10">
    <property type="entry name" value="CV3147-like domain"/>
    <property type="match status" value="1"/>
</dbReference>
<name>A0A2A6FP88_9MICO</name>
<evidence type="ECO:0000313" key="4">
    <source>
        <dbReference type="Proteomes" id="UP000219994"/>
    </source>
</evidence>
<dbReference type="InterPro" id="IPR048350">
    <property type="entry name" value="S-Me-THD-like_C"/>
</dbReference>
<dbReference type="Pfam" id="PF20906">
    <property type="entry name" value="S-Me-THD_C"/>
    <property type="match status" value="1"/>
</dbReference>